<dbReference type="PANTHER" id="PTHR47245">
    <property type="entry name" value="PEPTIDYLPROLYL ISOMERASE"/>
    <property type="match status" value="1"/>
</dbReference>
<evidence type="ECO:0000256" key="2">
    <source>
        <dbReference type="ARBA" id="ARBA00013194"/>
    </source>
</evidence>
<dbReference type="GO" id="GO:0003755">
    <property type="term" value="F:peptidyl-prolyl cis-trans isomerase activity"/>
    <property type="evidence" value="ECO:0007669"/>
    <property type="project" value="UniProtKB-KW"/>
</dbReference>
<dbReference type="RefSeq" id="WP_066221629.1">
    <property type="nucleotide sequence ID" value="NZ_JAMXDI010000003.1"/>
</dbReference>
<evidence type="ECO:0000256" key="1">
    <source>
        <dbReference type="ARBA" id="ARBA00000971"/>
    </source>
</evidence>
<dbReference type="InterPro" id="IPR046357">
    <property type="entry name" value="PPIase_dom_sf"/>
</dbReference>
<keyword evidence="3 7" id="KW-0732">Signal</keyword>
<feature type="domain" description="PpiC" evidence="8">
    <location>
        <begin position="129"/>
        <end position="225"/>
    </location>
</feature>
<evidence type="ECO:0000256" key="6">
    <source>
        <dbReference type="PROSITE-ProRule" id="PRU00278"/>
    </source>
</evidence>
<name>A0A1V9VCI7_9BACT</name>
<gene>
    <name evidence="9" type="ORF">AS859_05230</name>
</gene>
<accession>A0A1V9VCI7</accession>
<comment type="caution">
    <text evidence="9">The sequence shown here is derived from an EMBL/GenBank/DDBJ whole genome shotgun (WGS) entry which is preliminary data.</text>
</comment>
<dbReference type="PANTHER" id="PTHR47245:SF1">
    <property type="entry name" value="FOLDASE PROTEIN PRSA"/>
    <property type="match status" value="1"/>
</dbReference>
<evidence type="ECO:0000256" key="3">
    <source>
        <dbReference type="ARBA" id="ARBA00022729"/>
    </source>
</evidence>
<keyword evidence="5 6" id="KW-0413">Isomerase</keyword>
<dbReference type="InterPro" id="IPR027304">
    <property type="entry name" value="Trigger_fact/SurA_dom_sf"/>
</dbReference>
<sequence>MKKIVMSFIASIALISTLNAADFYATVDGDKITKDDINVLLQDPRVDFDKLPQEAKSQILEGAINRKLIAKKAIDDGIEKDPQYKEAIAKIKEDLALQVWQKNEIDKIKFSDTEKRAFYDTNKSKFNIPETFEAFHILVNSEAEANAVIKDLEKAAVNSRETKFKELANSKSKDATAKNGGYLGKFAAEQMVPEFAMAVKALPKGGYSKSPTKTQFGYHVIFVKEIFPAKQLTFDEVKDNINQAMIAEKFNKKIDELTKELRKDAKIVIK</sequence>
<dbReference type="AlphaFoldDB" id="A0A1V9VCI7"/>
<evidence type="ECO:0000313" key="9">
    <source>
        <dbReference type="EMBL" id="OQR41518.1"/>
    </source>
</evidence>
<evidence type="ECO:0000313" key="10">
    <source>
        <dbReference type="Proteomes" id="UP000192599"/>
    </source>
</evidence>
<evidence type="ECO:0000256" key="5">
    <source>
        <dbReference type="ARBA" id="ARBA00023235"/>
    </source>
</evidence>
<dbReference type="PROSITE" id="PS50198">
    <property type="entry name" value="PPIC_PPIASE_2"/>
    <property type="match status" value="1"/>
</dbReference>
<evidence type="ECO:0000256" key="7">
    <source>
        <dbReference type="SAM" id="SignalP"/>
    </source>
</evidence>
<dbReference type="InterPro" id="IPR050245">
    <property type="entry name" value="PrsA_foldase"/>
</dbReference>
<feature type="chain" id="PRO_5010740818" description="peptidylprolyl isomerase" evidence="7">
    <location>
        <begin position="21"/>
        <end position="270"/>
    </location>
</feature>
<evidence type="ECO:0000256" key="4">
    <source>
        <dbReference type="ARBA" id="ARBA00023110"/>
    </source>
</evidence>
<dbReference type="SUPFAM" id="SSF54534">
    <property type="entry name" value="FKBP-like"/>
    <property type="match status" value="1"/>
</dbReference>
<keyword evidence="4 6" id="KW-0697">Rotamase</keyword>
<dbReference type="EMBL" id="LNTC01000050">
    <property type="protein sequence ID" value="OQR41518.1"/>
    <property type="molecule type" value="Genomic_DNA"/>
</dbReference>
<reference evidence="9 10" key="1">
    <citation type="submission" date="2017-04" db="EMBL/GenBank/DDBJ databases">
        <title>Accumulation and expression of multiple antibiotic resistance genes in Arcobacter cryaerophilus that thrives in sewage.</title>
        <authorList>
            <person name="Millar J.A."/>
            <person name="Raghavan R."/>
        </authorList>
    </citation>
    <scope>NUCLEOTIDE SEQUENCE [LARGE SCALE GENOMIC DNA]</scope>
    <source>
        <strain evidence="9 10">AZT-1</strain>
    </source>
</reference>
<dbReference type="Gene3D" id="1.10.8.1040">
    <property type="match status" value="1"/>
</dbReference>
<dbReference type="Gene3D" id="3.10.50.40">
    <property type="match status" value="1"/>
</dbReference>
<comment type="catalytic activity">
    <reaction evidence="1">
        <text>[protein]-peptidylproline (omega=180) = [protein]-peptidylproline (omega=0)</text>
        <dbReference type="Rhea" id="RHEA:16237"/>
        <dbReference type="Rhea" id="RHEA-COMP:10747"/>
        <dbReference type="Rhea" id="RHEA-COMP:10748"/>
        <dbReference type="ChEBI" id="CHEBI:83833"/>
        <dbReference type="ChEBI" id="CHEBI:83834"/>
        <dbReference type="EC" id="5.2.1.8"/>
    </reaction>
</comment>
<dbReference type="SUPFAM" id="SSF109998">
    <property type="entry name" value="Triger factor/SurA peptide-binding domain-like"/>
    <property type="match status" value="1"/>
</dbReference>
<proteinExistence type="predicted"/>
<dbReference type="InterPro" id="IPR000297">
    <property type="entry name" value="PPIase_PpiC"/>
</dbReference>
<organism evidence="9 10">
    <name type="scientific">Aliarcobacter cryaerophilus</name>
    <dbReference type="NCBI Taxonomy" id="28198"/>
    <lineage>
        <taxon>Bacteria</taxon>
        <taxon>Pseudomonadati</taxon>
        <taxon>Campylobacterota</taxon>
        <taxon>Epsilonproteobacteria</taxon>
        <taxon>Campylobacterales</taxon>
        <taxon>Arcobacteraceae</taxon>
        <taxon>Aliarcobacter</taxon>
    </lineage>
</organism>
<feature type="signal peptide" evidence="7">
    <location>
        <begin position="1"/>
        <end position="20"/>
    </location>
</feature>
<dbReference type="EC" id="5.2.1.8" evidence="2"/>
<dbReference type="Proteomes" id="UP000192599">
    <property type="component" value="Unassembled WGS sequence"/>
</dbReference>
<protein>
    <recommendedName>
        <fullName evidence="2">peptidylprolyl isomerase</fullName>
        <ecNumber evidence="2">5.2.1.8</ecNumber>
    </recommendedName>
</protein>
<dbReference type="Pfam" id="PF13145">
    <property type="entry name" value="Rotamase_2"/>
    <property type="match status" value="1"/>
</dbReference>
<evidence type="ECO:0000259" key="8">
    <source>
        <dbReference type="PROSITE" id="PS50198"/>
    </source>
</evidence>